<dbReference type="Pfam" id="PF13181">
    <property type="entry name" value="TPR_8"/>
    <property type="match status" value="1"/>
</dbReference>
<dbReference type="Gene3D" id="1.10.150.20">
    <property type="entry name" value="5' to 3' exonuclease, C-terminal subdomain"/>
    <property type="match status" value="2"/>
</dbReference>
<gene>
    <name evidence="3" type="primary">rpoA_3</name>
    <name evidence="3" type="ORF">Pla144_39850</name>
</gene>
<evidence type="ECO:0000259" key="2">
    <source>
        <dbReference type="Pfam" id="PF03118"/>
    </source>
</evidence>
<dbReference type="EMBL" id="SJPS01000006">
    <property type="protein sequence ID" value="TWU23809.1"/>
    <property type="molecule type" value="Genomic_DNA"/>
</dbReference>
<organism evidence="3 4">
    <name type="scientific">Bythopirellula polymerisocia</name>
    <dbReference type="NCBI Taxonomy" id="2528003"/>
    <lineage>
        <taxon>Bacteria</taxon>
        <taxon>Pseudomonadati</taxon>
        <taxon>Planctomycetota</taxon>
        <taxon>Planctomycetia</taxon>
        <taxon>Pirellulales</taxon>
        <taxon>Lacipirellulaceae</taxon>
        <taxon>Bythopirellula</taxon>
    </lineage>
</organism>
<evidence type="ECO:0000313" key="3">
    <source>
        <dbReference type="EMBL" id="TWU23809.1"/>
    </source>
</evidence>
<proteinExistence type="predicted"/>
<comment type="caution">
    <text evidence="3">The sequence shown here is derived from an EMBL/GenBank/DDBJ whole genome shotgun (WGS) entry which is preliminary data.</text>
</comment>
<evidence type="ECO:0000313" key="4">
    <source>
        <dbReference type="Proteomes" id="UP000318437"/>
    </source>
</evidence>
<name>A0A5C6CLU8_9BACT</name>
<dbReference type="Proteomes" id="UP000318437">
    <property type="component" value="Unassembled WGS sequence"/>
</dbReference>
<evidence type="ECO:0000256" key="1">
    <source>
        <dbReference type="PROSITE-ProRule" id="PRU00339"/>
    </source>
</evidence>
<dbReference type="Gene3D" id="1.25.40.10">
    <property type="entry name" value="Tetratricopeptide repeat domain"/>
    <property type="match status" value="2"/>
</dbReference>
<dbReference type="PANTHER" id="PTHR12558">
    <property type="entry name" value="CELL DIVISION CYCLE 16,23,27"/>
    <property type="match status" value="1"/>
</dbReference>
<dbReference type="GO" id="GO:0006351">
    <property type="term" value="P:DNA-templated transcription"/>
    <property type="evidence" value="ECO:0007669"/>
    <property type="project" value="InterPro"/>
</dbReference>
<dbReference type="OrthoDB" id="228958at2"/>
<dbReference type="SUPFAM" id="SSF47789">
    <property type="entry name" value="C-terminal domain of RNA polymerase alpha subunit"/>
    <property type="match status" value="2"/>
</dbReference>
<keyword evidence="3" id="KW-0548">Nucleotidyltransferase</keyword>
<dbReference type="InterPro" id="IPR011260">
    <property type="entry name" value="RNAP_asu_C"/>
</dbReference>
<dbReference type="PROSITE" id="PS50005">
    <property type="entry name" value="TPR"/>
    <property type="match status" value="1"/>
</dbReference>
<dbReference type="Pfam" id="PF03118">
    <property type="entry name" value="RNA_pol_A_CTD"/>
    <property type="match status" value="2"/>
</dbReference>
<dbReference type="RefSeq" id="WP_146452285.1">
    <property type="nucleotide sequence ID" value="NZ_SJPS01000006.1"/>
</dbReference>
<feature type="repeat" description="TPR" evidence="1">
    <location>
        <begin position="223"/>
        <end position="256"/>
    </location>
</feature>
<sequence>MSQTLDIDLKEIVLSNSTFGPNEIREIVKAISSDYNNFRLLRDAVGEMQQQETRTPAASVRLGVCQHLLGRYTNAVQTLRSADGGALTHFYLGKALMALDNYEEAYTAFESSERAGYNRDEVALAKAEALRYCGKAQDALLILDNLSGAVEQTAEYLYQRSATVSALGGNPSEVVALLERAVESDNTHSGALFGLAMENDRHGNDDYARQLYERAAAQFPTHIGTLLNLGLLYEDIEHFERSKQCYQRILDVYPDHPRARLYFKDADASRDMYYDEEARRRQDRMAQMLSVPVSDFELSVRSRNCLQKMGIMTLGDLCETSEQDLLASKNFGETSLVEIREMLSSKGLELGQFATTWREEEPTYDPEVLSDDERALLDRPIADLNLSVRARKCMVRLGLSTIGELVRRTGDDLLECKNFGVTSLNEVREKLTQANLKLRGD</sequence>
<keyword evidence="4" id="KW-1185">Reference proteome</keyword>
<dbReference type="GO" id="GO:0003677">
    <property type="term" value="F:DNA binding"/>
    <property type="evidence" value="ECO:0007669"/>
    <property type="project" value="InterPro"/>
</dbReference>
<dbReference type="InterPro" id="IPR011990">
    <property type="entry name" value="TPR-like_helical_dom_sf"/>
</dbReference>
<dbReference type="InterPro" id="IPR019734">
    <property type="entry name" value="TPR_rpt"/>
</dbReference>
<keyword evidence="1" id="KW-0802">TPR repeat</keyword>
<keyword evidence="3" id="KW-0808">Transferase</keyword>
<reference evidence="3 4" key="1">
    <citation type="submission" date="2019-02" db="EMBL/GenBank/DDBJ databases">
        <title>Deep-cultivation of Planctomycetes and their phenomic and genomic characterization uncovers novel biology.</title>
        <authorList>
            <person name="Wiegand S."/>
            <person name="Jogler M."/>
            <person name="Boedeker C."/>
            <person name="Pinto D."/>
            <person name="Vollmers J."/>
            <person name="Rivas-Marin E."/>
            <person name="Kohn T."/>
            <person name="Peeters S.H."/>
            <person name="Heuer A."/>
            <person name="Rast P."/>
            <person name="Oberbeckmann S."/>
            <person name="Bunk B."/>
            <person name="Jeske O."/>
            <person name="Meyerdierks A."/>
            <person name="Storesund J.E."/>
            <person name="Kallscheuer N."/>
            <person name="Luecker S."/>
            <person name="Lage O.M."/>
            <person name="Pohl T."/>
            <person name="Merkel B.J."/>
            <person name="Hornburger P."/>
            <person name="Mueller R.-W."/>
            <person name="Bruemmer F."/>
            <person name="Labrenz M."/>
            <person name="Spormann A.M."/>
            <person name="Op Den Camp H."/>
            <person name="Overmann J."/>
            <person name="Amann R."/>
            <person name="Jetten M.S.M."/>
            <person name="Mascher T."/>
            <person name="Medema M.H."/>
            <person name="Devos D.P."/>
            <person name="Kaster A.-K."/>
            <person name="Ovreas L."/>
            <person name="Rohde M."/>
            <person name="Galperin M.Y."/>
            <person name="Jogler C."/>
        </authorList>
    </citation>
    <scope>NUCLEOTIDE SEQUENCE [LARGE SCALE GENOMIC DNA]</scope>
    <source>
        <strain evidence="3 4">Pla144</strain>
    </source>
</reference>
<dbReference type="SUPFAM" id="SSF48452">
    <property type="entry name" value="TPR-like"/>
    <property type="match status" value="2"/>
</dbReference>
<dbReference type="GO" id="GO:0000428">
    <property type="term" value="C:DNA-directed RNA polymerase complex"/>
    <property type="evidence" value="ECO:0007669"/>
    <property type="project" value="UniProtKB-KW"/>
</dbReference>
<keyword evidence="3" id="KW-0804">Transcription</keyword>
<dbReference type="AlphaFoldDB" id="A0A5C6CLU8"/>
<keyword evidence="3" id="KW-0240">DNA-directed RNA polymerase</keyword>
<protein>
    <submittedName>
        <fullName evidence="3">DNA-directed RNA polymerase subunit alpha</fullName>
        <ecNumber evidence="3">2.7.7.6</ecNumber>
    </submittedName>
</protein>
<feature type="domain" description="RNA polymerase alpha subunit C-terminal" evidence="2">
    <location>
        <begin position="371"/>
        <end position="432"/>
    </location>
</feature>
<dbReference type="SMART" id="SM00028">
    <property type="entry name" value="TPR"/>
    <property type="match status" value="3"/>
</dbReference>
<dbReference type="EC" id="2.7.7.6" evidence="3"/>
<dbReference type="PANTHER" id="PTHR12558:SF13">
    <property type="entry name" value="CELL DIVISION CYCLE PROTEIN 27 HOMOLOG"/>
    <property type="match status" value="1"/>
</dbReference>
<dbReference type="GO" id="GO:0003899">
    <property type="term" value="F:DNA-directed RNA polymerase activity"/>
    <property type="evidence" value="ECO:0007669"/>
    <property type="project" value="UniProtKB-EC"/>
</dbReference>
<accession>A0A5C6CLU8</accession>
<feature type="domain" description="RNA polymerase alpha subunit C-terminal" evidence="2">
    <location>
        <begin position="282"/>
        <end position="344"/>
    </location>
</feature>